<dbReference type="OrthoDB" id="9771451at2"/>
<dbReference type="PANTHER" id="PTHR11662:SF450">
    <property type="entry name" value="BLR1003 PROTEIN"/>
    <property type="match status" value="1"/>
</dbReference>
<dbReference type="STRING" id="1225564.AA309_09010"/>
<gene>
    <name evidence="7" type="ORF">AA309_09010</name>
</gene>
<dbReference type="InterPro" id="IPR011701">
    <property type="entry name" value="MFS"/>
</dbReference>
<dbReference type="InterPro" id="IPR036259">
    <property type="entry name" value="MFS_trans_sf"/>
</dbReference>
<protein>
    <recommendedName>
        <fullName evidence="6">Major facilitator superfamily (MFS) profile domain-containing protein</fullName>
    </recommendedName>
</protein>
<feature type="transmembrane region" description="Helical" evidence="5">
    <location>
        <begin position="177"/>
        <end position="196"/>
    </location>
</feature>
<feature type="transmembrane region" description="Helical" evidence="5">
    <location>
        <begin position="88"/>
        <end position="115"/>
    </location>
</feature>
<dbReference type="GO" id="GO:0016020">
    <property type="term" value="C:membrane"/>
    <property type="evidence" value="ECO:0007669"/>
    <property type="project" value="UniProtKB-SubCell"/>
</dbReference>
<dbReference type="SUPFAM" id="SSF103473">
    <property type="entry name" value="MFS general substrate transporter"/>
    <property type="match status" value="1"/>
</dbReference>
<evidence type="ECO:0000259" key="6">
    <source>
        <dbReference type="PROSITE" id="PS50850"/>
    </source>
</evidence>
<dbReference type="Proteomes" id="UP000035489">
    <property type="component" value="Unassembled WGS sequence"/>
</dbReference>
<sequence length="435" mass="45538">MAEAQPQTVSTAQATDPVHAWIMAGLLFLFMLINFADRAVLGLAAVPIMQDLGLTHSQFGLIATSFFTLFSVGGVIGGFLVNRVASKWVLAALALIWSLCQLPMMLSVSVAALVVNRVALGFGEGPAYPVALHAAYKWFPNERRAVPTSLIAIGALAGNGIAAPVIVTIVAGWSWHAAFGLLGAVGLVWCVAWLAIAREGPLTPDGLSSDEPMARPSYRRLFRCRTVIGVQIVGFCAYWLLTLAVVWLPAFLSQAFGYTPVQAGWIMMLVSLGQIVLLPGLSTLSDGLKRRGVPSRLACGSVACASTLAAGLIIILLARSEGSLPIIACTVIAFSLCNVMFVLGPVLIAEVTPVERRGAVLGVSNAITTLAGPLAPVITGVVVDVGTRPADGVRTALLIAGSLTILGALVGFVLIDPEADRARNPLDSRDETQPA</sequence>
<evidence type="ECO:0000256" key="3">
    <source>
        <dbReference type="ARBA" id="ARBA00022989"/>
    </source>
</evidence>
<feature type="transmembrane region" description="Helical" evidence="5">
    <location>
        <begin position="360"/>
        <end position="383"/>
    </location>
</feature>
<keyword evidence="2 5" id="KW-0812">Transmembrane</keyword>
<evidence type="ECO:0000256" key="4">
    <source>
        <dbReference type="ARBA" id="ARBA00023136"/>
    </source>
</evidence>
<dbReference type="Pfam" id="PF07690">
    <property type="entry name" value="MFS_1"/>
    <property type="match status" value="1"/>
</dbReference>
<dbReference type="GO" id="GO:0022857">
    <property type="term" value="F:transmembrane transporter activity"/>
    <property type="evidence" value="ECO:0007669"/>
    <property type="project" value="InterPro"/>
</dbReference>
<reference evidence="7 8" key="1">
    <citation type="submission" date="2015-05" db="EMBL/GenBank/DDBJ databases">
        <title>Draft genome sequence of Microvirga vignae strain BR3299, a novel nitrogen fixing bacteria isolated from Brazil semi-aired region.</title>
        <authorList>
            <person name="Zilli J.E."/>
            <person name="Passos S.R."/>
            <person name="Leite J."/>
            <person name="Baldani J.I."/>
            <person name="Xavier G.R."/>
            <person name="Rumjaneck N.G."/>
            <person name="Simoes-Araujo J.L."/>
        </authorList>
    </citation>
    <scope>NUCLEOTIDE SEQUENCE [LARGE SCALE GENOMIC DNA]</scope>
    <source>
        <strain evidence="7 8">BR3299</strain>
    </source>
</reference>
<keyword evidence="3 5" id="KW-1133">Transmembrane helix</keyword>
<feature type="transmembrane region" description="Helical" evidence="5">
    <location>
        <begin position="297"/>
        <end position="318"/>
    </location>
</feature>
<dbReference type="CDD" id="cd17319">
    <property type="entry name" value="MFS_ExuT_GudP_like"/>
    <property type="match status" value="1"/>
</dbReference>
<dbReference type="PATRIC" id="fig|1225564.3.peg.2422"/>
<comment type="caution">
    <text evidence="7">The sequence shown here is derived from an EMBL/GenBank/DDBJ whole genome shotgun (WGS) entry which is preliminary data.</text>
</comment>
<keyword evidence="8" id="KW-1185">Reference proteome</keyword>
<dbReference type="EMBL" id="LCYG01000020">
    <property type="protein sequence ID" value="KLK93448.1"/>
    <property type="molecule type" value="Genomic_DNA"/>
</dbReference>
<evidence type="ECO:0000313" key="7">
    <source>
        <dbReference type="EMBL" id="KLK93448.1"/>
    </source>
</evidence>
<keyword evidence="4 5" id="KW-0472">Membrane</keyword>
<dbReference type="PROSITE" id="PS50850">
    <property type="entry name" value="MFS"/>
    <property type="match status" value="1"/>
</dbReference>
<dbReference type="PANTHER" id="PTHR11662">
    <property type="entry name" value="SOLUTE CARRIER FAMILY 17"/>
    <property type="match status" value="1"/>
</dbReference>
<comment type="subcellular location">
    <subcellularLocation>
        <location evidence="1">Membrane</location>
        <topology evidence="1">Multi-pass membrane protein</topology>
    </subcellularLocation>
</comment>
<proteinExistence type="predicted"/>
<dbReference type="InterPro" id="IPR020846">
    <property type="entry name" value="MFS_dom"/>
</dbReference>
<organism evidence="7 8">
    <name type="scientific">Microvirga vignae</name>
    <dbReference type="NCBI Taxonomy" id="1225564"/>
    <lineage>
        <taxon>Bacteria</taxon>
        <taxon>Pseudomonadati</taxon>
        <taxon>Pseudomonadota</taxon>
        <taxon>Alphaproteobacteria</taxon>
        <taxon>Hyphomicrobiales</taxon>
        <taxon>Methylobacteriaceae</taxon>
        <taxon>Microvirga</taxon>
    </lineage>
</organism>
<feature type="transmembrane region" description="Helical" evidence="5">
    <location>
        <begin position="324"/>
        <end position="348"/>
    </location>
</feature>
<feature type="transmembrane region" description="Helical" evidence="5">
    <location>
        <begin position="20"/>
        <end position="47"/>
    </location>
</feature>
<feature type="transmembrane region" description="Helical" evidence="5">
    <location>
        <begin position="264"/>
        <end position="285"/>
    </location>
</feature>
<dbReference type="InterPro" id="IPR050382">
    <property type="entry name" value="MFS_Na/Anion_cotransporter"/>
</dbReference>
<evidence type="ECO:0000313" key="8">
    <source>
        <dbReference type="Proteomes" id="UP000035489"/>
    </source>
</evidence>
<feature type="transmembrane region" description="Helical" evidence="5">
    <location>
        <begin position="150"/>
        <end position="171"/>
    </location>
</feature>
<dbReference type="AlphaFoldDB" id="A0A0H1RE39"/>
<accession>A0A0H1RE39</accession>
<name>A0A0H1RE39_9HYPH</name>
<feature type="domain" description="Major facilitator superfamily (MFS) profile" evidence="6">
    <location>
        <begin position="23"/>
        <end position="419"/>
    </location>
</feature>
<dbReference type="RefSeq" id="WP_047188655.1">
    <property type="nucleotide sequence ID" value="NZ_LCYG01000020.1"/>
</dbReference>
<feature type="transmembrane region" description="Helical" evidence="5">
    <location>
        <begin position="59"/>
        <end position="82"/>
    </location>
</feature>
<evidence type="ECO:0000256" key="5">
    <source>
        <dbReference type="SAM" id="Phobius"/>
    </source>
</evidence>
<evidence type="ECO:0000256" key="1">
    <source>
        <dbReference type="ARBA" id="ARBA00004141"/>
    </source>
</evidence>
<feature type="transmembrane region" description="Helical" evidence="5">
    <location>
        <begin position="395"/>
        <end position="415"/>
    </location>
</feature>
<evidence type="ECO:0000256" key="2">
    <source>
        <dbReference type="ARBA" id="ARBA00022692"/>
    </source>
</evidence>
<dbReference type="Gene3D" id="1.20.1250.20">
    <property type="entry name" value="MFS general substrate transporter like domains"/>
    <property type="match status" value="2"/>
</dbReference>
<feature type="transmembrane region" description="Helical" evidence="5">
    <location>
        <begin position="227"/>
        <end position="252"/>
    </location>
</feature>